<reference evidence="1" key="2">
    <citation type="journal article" date="2023" name="IMA Fungus">
        <title>Comparative genomic study of the Penicillium genus elucidates a diverse pangenome and 15 lateral gene transfer events.</title>
        <authorList>
            <person name="Petersen C."/>
            <person name="Sorensen T."/>
            <person name="Nielsen M.R."/>
            <person name="Sondergaard T.E."/>
            <person name="Sorensen J.L."/>
            <person name="Fitzpatrick D.A."/>
            <person name="Frisvad J.C."/>
            <person name="Nielsen K.L."/>
        </authorList>
    </citation>
    <scope>NUCLEOTIDE SEQUENCE</scope>
    <source>
        <strain evidence="1">IBT 30761</strain>
    </source>
</reference>
<dbReference type="EMBL" id="JAPQKI010000002">
    <property type="protein sequence ID" value="KAJ5111233.1"/>
    <property type="molecule type" value="Genomic_DNA"/>
</dbReference>
<reference evidence="1" key="1">
    <citation type="submission" date="2022-11" db="EMBL/GenBank/DDBJ databases">
        <authorList>
            <person name="Petersen C."/>
        </authorList>
    </citation>
    <scope>NUCLEOTIDE SEQUENCE</scope>
    <source>
        <strain evidence="1">IBT 30761</strain>
    </source>
</reference>
<gene>
    <name evidence="1" type="ORF">N7532_001768</name>
</gene>
<comment type="caution">
    <text evidence="1">The sequence shown here is derived from an EMBL/GenBank/DDBJ whole genome shotgun (WGS) entry which is preliminary data.</text>
</comment>
<dbReference type="RefSeq" id="XP_056479303.1">
    <property type="nucleotide sequence ID" value="XM_056614262.1"/>
</dbReference>
<name>A0A9W9G395_9EURO</name>
<dbReference type="OrthoDB" id="4266594at2759"/>
<protein>
    <submittedName>
        <fullName evidence="1">Uncharacterized protein</fullName>
    </submittedName>
</protein>
<dbReference type="Proteomes" id="UP001149074">
    <property type="component" value="Unassembled WGS sequence"/>
</dbReference>
<dbReference type="AlphaFoldDB" id="A0A9W9G395"/>
<accession>A0A9W9G395</accession>
<proteinExistence type="predicted"/>
<evidence type="ECO:0000313" key="2">
    <source>
        <dbReference type="Proteomes" id="UP001149074"/>
    </source>
</evidence>
<dbReference type="GeneID" id="81353241"/>
<keyword evidence="2" id="KW-1185">Reference proteome</keyword>
<evidence type="ECO:0000313" key="1">
    <source>
        <dbReference type="EMBL" id="KAJ5111233.1"/>
    </source>
</evidence>
<organism evidence="1 2">
    <name type="scientific">Penicillium argentinense</name>
    <dbReference type="NCBI Taxonomy" id="1131581"/>
    <lineage>
        <taxon>Eukaryota</taxon>
        <taxon>Fungi</taxon>
        <taxon>Dikarya</taxon>
        <taxon>Ascomycota</taxon>
        <taxon>Pezizomycotina</taxon>
        <taxon>Eurotiomycetes</taxon>
        <taxon>Eurotiomycetidae</taxon>
        <taxon>Eurotiales</taxon>
        <taxon>Aspergillaceae</taxon>
        <taxon>Penicillium</taxon>
    </lineage>
</organism>
<sequence>MSPPTAPEHYTQPAECYYARNNVPSVPGAKFATLVPLYQEAHPNLNMQDELEECCDTNVWLFEDPEPCTAVCAARSDAQAQTVQYCLNARDVDYGDGRIPSGAVGTRVSGGALWLSFLFCGLVLSGVAW</sequence>